<evidence type="ECO:0000313" key="1">
    <source>
        <dbReference type="EMBL" id="KAK3185052.1"/>
    </source>
</evidence>
<accession>A0AAD9ZN66</accession>
<organism evidence="1 2">
    <name type="scientific">Dipteronia sinensis</name>
    <dbReference type="NCBI Taxonomy" id="43782"/>
    <lineage>
        <taxon>Eukaryota</taxon>
        <taxon>Viridiplantae</taxon>
        <taxon>Streptophyta</taxon>
        <taxon>Embryophyta</taxon>
        <taxon>Tracheophyta</taxon>
        <taxon>Spermatophyta</taxon>
        <taxon>Magnoliopsida</taxon>
        <taxon>eudicotyledons</taxon>
        <taxon>Gunneridae</taxon>
        <taxon>Pentapetalae</taxon>
        <taxon>rosids</taxon>
        <taxon>malvids</taxon>
        <taxon>Sapindales</taxon>
        <taxon>Sapindaceae</taxon>
        <taxon>Hippocastanoideae</taxon>
        <taxon>Acereae</taxon>
        <taxon>Dipteronia</taxon>
    </lineage>
</organism>
<gene>
    <name evidence="1" type="ORF">Dsin_032338</name>
</gene>
<evidence type="ECO:0000313" key="2">
    <source>
        <dbReference type="Proteomes" id="UP001281410"/>
    </source>
</evidence>
<evidence type="ECO:0008006" key="3">
    <source>
        <dbReference type="Google" id="ProtNLM"/>
    </source>
</evidence>
<reference evidence="1" key="1">
    <citation type="journal article" date="2023" name="Plant J.">
        <title>Genome sequences and population genomics provide insights into the demographic history, inbreeding, and mutation load of two 'living fossil' tree species of Dipteronia.</title>
        <authorList>
            <person name="Feng Y."/>
            <person name="Comes H.P."/>
            <person name="Chen J."/>
            <person name="Zhu S."/>
            <person name="Lu R."/>
            <person name="Zhang X."/>
            <person name="Li P."/>
            <person name="Qiu J."/>
            <person name="Olsen K.M."/>
            <person name="Qiu Y."/>
        </authorList>
    </citation>
    <scope>NUCLEOTIDE SEQUENCE</scope>
    <source>
        <strain evidence="1">NBL</strain>
    </source>
</reference>
<sequence>MRNCMDDFLILRRFGLRGSPFKASVIKSMVWSPPASDWIKVNTYGATIGSPRVGGFGGIFRNCRVFVKGCFTIPIGQVFAFEAELLAASLANNFVWRGIGLQMHPLSMLWSFRLILGGSQPPCSVLL</sequence>
<dbReference type="EMBL" id="JANJYJ010000010">
    <property type="protein sequence ID" value="KAK3185052.1"/>
    <property type="molecule type" value="Genomic_DNA"/>
</dbReference>
<comment type="caution">
    <text evidence="1">The sequence shown here is derived from an EMBL/GenBank/DDBJ whole genome shotgun (WGS) entry which is preliminary data.</text>
</comment>
<dbReference type="AlphaFoldDB" id="A0AAD9ZN66"/>
<proteinExistence type="predicted"/>
<dbReference type="Proteomes" id="UP001281410">
    <property type="component" value="Unassembled WGS sequence"/>
</dbReference>
<name>A0AAD9ZN66_9ROSI</name>
<protein>
    <recommendedName>
        <fullName evidence="3">RNase H type-1 domain-containing protein</fullName>
    </recommendedName>
</protein>
<keyword evidence="2" id="KW-1185">Reference proteome</keyword>